<feature type="compositionally biased region" description="Basic residues" evidence="2">
    <location>
        <begin position="318"/>
        <end position="327"/>
    </location>
</feature>
<feature type="region of interest" description="Disordered" evidence="2">
    <location>
        <begin position="177"/>
        <end position="334"/>
    </location>
</feature>
<dbReference type="Gene3D" id="1.10.10.1450">
    <property type="match status" value="1"/>
</dbReference>
<evidence type="ECO:0000313" key="4">
    <source>
        <dbReference type="Proteomes" id="UP000668214"/>
    </source>
</evidence>
<proteinExistence type="predicted"/>
<dbReference type="SUPFAM" id="SSF46689">
    <property type="entry name" value="Homeodomain-like"/>
    <property type="match status" value="1"/>
</dbReference>
<dbReference type="EMBL" id="JAANIA010000885">
    <property type="protein sequence ID" value="KAG5322899.1"/>
    <property type="molecule type" value="Genomic_DNA"/>
</dbReference>
<dbReference type="InterPro" id="IPR052709">
    <property type="entry name" value="Transposase-MT_Hybrid"/>
</dbReference>
<name>A0A836EYS9_9HYME</name>
<dbReference type="Gene3D" id="3.30.420.10">
    <property type="entry name" value="Ribonuclease H-like superfamily/Ribonuclease H"/>
    <property type="match status" value="1"/>
</dbReference>
<sequence length="454" mass="53051">MSIQSPAKCEIRSVIRYLVWKGKTPVEVYNEVKTAYGDTGMNRTSVFKWCREFKNGRTSVHDDQRSGRPSILTDDIVEKIENALRDDLRLTVDELSAMFPQFSRSLLHETITETLGYRKLSARWVPKQLTDQHKLNRVEAGQEFLRRYKLHGDEFLRSIVTGGETWVHPLVRPTSVMDSKRYERSARSNTESPPTPPSPPMYSTGYTTTHDSHKSRVAGTRRSPSPAMDHHRSSRSSRNDSPLQERRKRRRSGSRSSPVRSHRRSRSNDRDRDRDRERSRKYSRRDRSRSRSRGRSRSRDKKRSRSRNRSRDRDRHRYRESRRHHVRGTSYESDALEEHGEMAIHQTTAVVPQPNAFKNDGSFMEMFKKMQEQMQPTMQKPTTSVLEEKPVVPPPLMVGKRRGGRILKTGVVAKPKTEQTTEQPKDAWSLYMAEVKKYREVCCQEEDNTRPLVK</sequence>
<dbReference type="GO" id="GO:0005634">
    <property type="term" value="C:nucleus"/>
    <property type="evidence" value="ECO:0007669"/>
    <property type="project" value="UniProtKB-SubCell"/>
</dbReference>
<keyword evidence="4" id="KW-1185">Reference proteome</keyword>
<feature type="compositionally biased region" description="Basic and acidic residues" evidence="2">
    <location>
        <begin position="266"/>
        <end position="280"/>
    </location>
</feature>
<evidence type="ECO:0000256" key="2">
    <source>
        <dbReference type="SAM" id="MobiDB-lite"/>
    </source>
</evidence>
<dbReference type="PANTHER" id="PTHR46060">
    <property type="entry name" value="MARINER MOS1 TRANSPOSASE-LIKE PROTEIN"/>
    <property type="match status" value="1"/>
</dbReference>
<dbReference type="Proteomes" id="UP000668214">
    <property type="component" value="Unassembled WGS sequence"/>
</dbReference>
<evidence type="ECO:0000256" key="1">
    <source>
        <dbReference type="ARBA" id="ARBA00004123"/>
    </source>
</evidence>
<comment type="caution">
    <text evidence="3">The sequence shown here is derived from an EMBL/GenBank/DDBJ whole genome shotgun (WGS) entry which is preliminary data.</text>
</comment>
<accession>A0A836EYS9</accession>
<dbReference type="PANTHER" id="PTHR46060:SF1">
    <property type="entry name" value="MARINER MOS1 TRANSPOSASE-LIKE PROTEIN"/>
    <property type="match status" value="1"/>
</dbReference>
<feature type="non-terminal residue" evidence="3">
    <location>
        <position position="454"/>
    </location>
</feature>
<dbReference type="InterPro" id="IPR036397">
    <property type="entry name" value="RNaseH_sf"/>
</dbReference>
<dbReference type="AlphaFoldDB" id="A0A836EYS9"/>
<reference evidence="3" key="1">
    <citation type="submission" date="2020-02" db="EMBL/GenBank/DDBJ databases">
        <title>Relaxed selection underlies rapid genomic changes in the transitions from sociality to social parasitism in ants.</title>
        <authorList>
            <person name="Bi X."/>
        </authorList>
    </citation>
    <scope>NUCLEOTIDE SEQUENCE</scope>
    <source>
        <strain evidence="3">BGI-DK2014c</strain>
        <tissue evidence="3">Whole body</tissue>
    </source>
</reference>
<evidence type="ECO:0000313" key="3">
    <source>
        <dbReference type="EMBL" id="KAG5322899.1"/>
    </source>
</evidence>
<feature type="compositionally biased region" description="Basic residues" evidence="2">
    <location>
        <begin position="281"/>
        <end position="308"/>
    </location>
</feature>
<dbReference type="GO" id="GO:0003676">
    <property type="term" value="F:nucleic acid binding"/>
    <property type="evidence" value="ECO:0007669"/>
    <property type="project" value="InterPro"/>
</dbReference>
<comment type="subcellular location">
    <subcellularLocation>
        <location evidence="1">Nucleus</location>
    </subcellularLocation>
</comment>
<feature type="non-terminal residue" evidence="3">
    <location>
        <position position="1"/>
    </location>
</feature>
<organism evidence="3 4">
    <name type="scientific">Pseudoatta argentina</name>
    <dbReference type="NCBI Taxonomy" id="621737"/>
    <lineage>
        <taxon>Eukaryota</taxon>
        <taxon>Metazoa</taxon>
        <taxon>Ecdysozoa</taxon>
        <taxon>Arthropoda</taxon>
        <taxon>Hexapoda</taxon>
        <taxon>Insecta</taxon>
        <taxon>Pterygota</taxon>
        <taxon>Neoptera</taxon>
        <taxon>Endopterygota</taxon>
        <taxon>Hymenoptera</taxon>
        <taxon>Apocrita</taxon>
        <taxon>Aculeata</taxon>
        <taxon>Formicoidea</taxon>
        <taxon>Formicidae</taxon>
        <taxon>Myrmicinae</taxon>
        <taxon>Pseudoatta</taxon>
    </lineage>
</organism>
<dbReference type="InterPro" id="IPR009057">
    <property type="entry name" value="Homeodomain-like_sf"/>
</dbReference>
<gene>
    <name evidence="3" type="primary">Trir</name>
    <name evidence="3" type="ORF">G6Z78_0005187</name>
</gene>
<protein>
    <submittedName>
        <fullName evidence="3">TRIR RNase</fullName>
    </submittedName>
</protein>